<dbReference type="Proteomes" id="UP001320706">
    <property type="component" value="Unassembled WGS sequence"/>
</dbReference>
<reference evidence="1" key="1">
    <citation type="submission" date="2024-02" db="EMBL/GenBank/DDBJ databases">
        <title>Metagenome Assembled Genome of Zalaria obscura JY119.</title>
        <authorList>
            <person name="Vighnesh L."/>
            <person name="Jagadeeshwari U."/>
            <person name="Venkata Ramana C."/>
            <person name="Sasikala C."/>
        </authorList>
    </citation>
    <scope>NUCLEOTIDE SEQUENCE</scope>
    <source>
        <strain evidence="1">JY119</strain>
    </source>
</reference>
<accession>A0ACC3SEB1</accession>
<organism evidence="1 2">
    <name type="scientific">Zalaria obscura</name>
    <dbReference type="NCBI Taxonomy" id="2024903"/>
    <lineage>
        <taxon>Eukaryota</taxon>
        <taxon>Fungi</taxon>
        <taxon>Dikarya</taxon>
        <taxon>Ascomycota</taxon>
        <taxon>Pezizomycotina</taxon>
        <taxon>Dothideomycetes</taxon>
        <taxon>Dothideomycetidae</taxon>
        <taxon>Dothideales</taxon>
        <taxon>Zalariaceae</taxon>
        <taxon>Zalaria</taxon>
    </lineage>
</organism>
<gene>
    <name evidence="1" type="ORF">M8818_003615</name>
</gene>
<evidence type="ECO:0000313" key="1">
    <source>
        <dbReference type="EMBL" id="KAK8210128.1"/>
    </source>
</evidence>
<sequence>MLCRWIIEVIAVQKEMLGSVVVGVCGVVVDVARTGMTMFGSAQGRDGHTWRTEARFTIQGQAWSSCP</sequence>
<evidence type="ECO:0000313" key="2">
    <source>
        <dbReference type="Proteomes" id="UP001320706"/>
    </source>
</evidence>
<protein>
    <submittedName>
        <fullName evidence="1">Uncharacterized protein</fullName>
    </submittedName>
</protein>
<comment type="caution">
    <text evidence="1">The sequence shown here is derived from an EMBL/GenBank/DDBJ whole genome shotgun (WGS) entry which is preliminary data.</text>
</comment>
<name>A0ACC3SEB1_9PEZI</name>
<keyword evidence="2" id="KW-1185">Reference proteome</keyword>
<dbReference type="EMBL" id="JAMKPW020000016">
    <property type="protein sequence ID" value="KAK8210128.1"/>
    <property type="molecule type" value="Genomic_DNA"/>
</dbReference>
<proteinExistence type="predicted"/>